<evidence type="ECO:0008006" key="4">
    <source>
        <dbReference type="Google" id="ProtNLM"/>
    </source>
</evidence>
<keyword evidence="1" id="KW-0732">Signal</keyword>
<protein>
    <recommendedName>
        <fullName evidence="4">DUF3108 domain-containing protein</fullName>
    </recommendedName>
</protein>
<reference evidence="2 3" key="1">
    <citation type="submission" date="2021-01" db="EMBL/GenBank/DDBJ databases">
        <title>Whole genome shotgun sequence of Planobispora siamensis NBRC 107568.</title>
        <authorList>
            <person name="Komaki H."/>
            <person name="Tamura T."/>
        </authorList>
    </citation>
    <scope>NUCLEOTIDE SEQUENCE [LARGE SCALE GENOMIC DNA]</scope>
    <source>
        <strain evidence="2 3">NBRC 107568</strain>
    </source>
</reference>
<accession>A0A8J3SH04</accession>
<dbReference type="AlphaFoldDB" id="A0A8J3SH04"/>
<evidence type="ECO:0000313" key="3">
    <source>
        <dbReference type="Proteomes" id="UP000619788"/>
    </source>
</evidence>
<evidence type="ECO:0000313" key="2">
    <source>
        <dbReference type="EMBL" id="GIH92787.1"/>
    </source>
</evidence>
<feature type="chain" id="PRO_5038985602" description="DUF3108 domain-containing protein" evidence="1">
    <location>
        <begin position="27"/>
        <end position="284"/>
    </location>
</feature>
<keyword evidence="3" id="KW-1185">Reference proteome</keyword>
<sequence length="284" mass="30077">MERIMKIRFVAALPILLASAAGCGGAGPPQATVTATSTVTASATVTAATTATATATASATATVRATVAPSSPGREEFLVAGYYQPLWPFADARQAREWTARYRSQGHQPWHLDAAFTARAFTRDYLGYKQIDQIVSTRLEGRHARVSVGFRSSESRRPLTAAVIHLVRYGTGKHAPWEVVGTDDTTFTLTTPEYGSAVRSPVTVGGRITGVDESIRVRVHQLWSAGPLGETAGTPAGGEKQPWSTRVAFKGRPGRVATVVATTGGHIAEVERFAVTGVTVMATP</sequence>
<dbReference type="PROSITE" id="PS51257">
    <property type="entry name" value="PROKAR_LIPOPROTEIN"/>
    <property type="match status" value="1"/>
</dbReference>
<organism evidence="2 3">
    <name type="scientific">Planobispora siamensis</name>
    <dbReference type="NCBI Taxonomy" id="936338"/>
    <lineage>
        <taxon>Bacteria</taxon>
        <taxon>Bacillati</taxon>
        <taxon>Actinomycetota</taxon>
        <taxon>Actinomycetes</taxon>
        <taxon>Streptosporangiales</taxon>
        <taxon>Streptosporangiaceae</taxon>
        <taxon>Planobispora</taxon>
    </lineage>
</organism>
<feature type="signal peptide" evidence="1">
    <location>
        <begin position="1"/>
        <end position="26"/>
    </location>
</feature>
<evidence type="ECO:0000256" key="1">
    <source>
        <dbReference type="SAM" id="SignalP"/>
    </source>
</evidence>
<gene>
    <name evidence="2" type="ORF">Psi01_34170</name>
</gene>
<dbReference type="Proteomes" id="UP000619788">
    <property type="component" value="Unassembled WGS sequence"/>
</dbReference>
<comment type="caution">
    <text evidence="2">The sequence shown here is derived from an EMBL/GenBank/DDBJ whole genome shotgun (WGS) entry which is preliminary data.</text>
</comment>
<dbReference type="EMBL" id="BOOJ01000029">
    <property type="protein sequence ID" value="GIH92787.1"/>
    <property type="molecule type" value="Genomic_DNA"/>
</dbReference>
<proteinExistence type="predicted"/>
<name>A0A8J3SH04_9ACTN</name>